<feature type="region of interest" description="Disordered" evidence="3">
    <location>
        <begin position="1"/>
        <end position="39"/>
    </location>
</feature>
<dbReference type="Pfam" id="PF00501">
    <property type="entry name" value="AMP-binding"/>
    <property type="match status" value="1"/>
</dbReference>
<evidence type="ECO:0000256" key="3">
    <source>
        <dbReference type="SAM" id="MobiDB-lite"/>
    </source>
</evidence>
<dbReference type="Gene3D" id="3.30.300.30">
    <property type="match status" value="1"/>
</dbReference>
<dbReference type="GO" id="GO:0016874">
    <property type="term" value="F:ligase activity"/>
    <property type="evidence" value="ECO:0007669"/>
    <property type="project" value="UniProtKB-KW"/>
</dbReference>
<gene>
    <name evidence="6" type="primary">fadD5_4</name>
    <name evidence="6" type="ORF">GCM10022261_12910</name>
</gene>
<dbReference type="InterPro" id="IPR042099">
    <property type="entry name" value="ANL_N_sf"/>
</dbReference>
<dbReference type="RefSeq" id="WP_236863828.1">
    <property type="nucleotide sequence ID" value="NZ_BAABAZ010000004.1"/>
</dbReference>
<reference evidence="7" key="1">
    <citation type="journal article" date="2019" name="Int. J. Syst. Evol. Microbiol.">
        <title>The Global Catalogue of Microorganisms (GCM) 10K type strain sequencing project: providing services to taxonomists for standard genome sequencing and annotation.</title>
        <authorList>
            <consortium name="The Broad Institute Genomics Platform"/>
            <consortium name="The Broad Institute Genome Sequencing Center for Infectious Disease"/>
            <person name="Wu L."/>
            <person name="Ma J."/>
        </authorList>
    </citation>
    <scope>NUCLEOTIDE SEQUENCE [LARGE SCALE GENOMIC DNA]</scope>
    <source>
        <strain evidence="7">JCM 17458</strain>
    </source>
</reference>
<sequence length="548" mass="59386">MTISAGRAPSPSTDTAAPTGASTLPEQEHHISAPSSRGPREYTWLDHLERHAAEIPDQDAVIHGELRLTWAGLHDQVREFAAHLHARGVRPGNRVAILMSNRPASIVAMLGAQELGAIAVPLNYRLTVRELTPIVERTSPTALVYEDAYRATASEVVEQGSVPITVHEQADLDFAFAGEAEAPAEASVEPLIEQSPASECAVIVFTSGSTGRPKGAMLSYANIMSQVLVAVYHFQITGGGSTLVNSPLFHIAGLANVFRCLVTGRTTVLAYYATFTPEAFLENLQKYNVTETYLISSLWSRVCKHMDAHGITHPLENLGWGAEPAGLSTLEAMARCFPQARIVSTFGQTEMSPVTTVLEPEYAQRKIGSVGVSAIAVRIRVVDEQMNDVPTGEVGEAVYLGPGLMMGYWDDPEATAESMQGGWFHSGDLVRKDEDGFYYVADRIKNIIISGGENIYSPEVEEAILLHPNVKETAVVGVPDEKWGEVPVAAVSLIDPSVETDEAEIIEHCRSVLASYKKPKHVYIFDELPRSGTGKISKPALRESFGQS</sequence>
<dbReference type="Gene3D" id="3.40.50.12780">
    <property type="entry name" value="N-terminal domain of ligase-like"/>
    <property type="match status" value="1"/>
</dbReference>
<dbReference type="PROSITE" id="PS00455">
    <property type="entry name" value="AMP_BINDING"/>
    <property type="match status" value="1"/>
</dbReference>
<keyword evidence="7" id="KW-1185">Reference proteome</keyword>
<name>A0ABP8EIH1_9MICO</name>
<dbReference type="PANTHER" id="PTHR43201">
    <property type="entry name" value="ACYL-COA SYNTHETASE"/>
    <property type="match status" value="1"/>
</dbReference>
<dbReference type="Proteomes" id="UP001501586">
    <property type="component" value="Unassembled WGS sequence"/>
</dbReference>
<organism evidence="6 7">
    <name type="scientific">Brevibacterium daeguense</name>
    <dbReference type="NCBI Taxonomy" id="909936"/>
    <lineage>
        <taxon>Bacteria</taxon>
        <taxon>Bacillati</taxon>
        <taxon>Actinomycetota</taxon>
        <taxon>Actinomycetes</taxon>
        <taxon>Micrococcales</taxon>
        <taxon>Brevibacteriaceae</taxon>
        <taxon>Brevibacterium</taxon>
    </lineage>
</organism>
<feature type="domain" description="AMP-binding enzyme C-terminal" evidence="5">
    <location>
        <begin position="459"/>
        <end position="535"/>
    </location>
</feature>
<dbReference type="SUPFAM" id="SSF56801">
    <property type="entry name" value="Acetyl-CoA synthetase-like"/>
    <property type="match status" value="1"/>
</dbReference>
<evidence type="ECO:0000256" key="1">
    <source>
        <dbReference type="ARBA" id="ARBA00006432"/>
    </source>
</evidence>
<dbReference type="EMBL" id="BAABAZ010000004">
    <property type="protein sequence ID" value="GAA4283760.1"/>
    <property type="molecule type" value="Genomic_DNA"/>
</dbReference>
<dbReference type="InterPro" id="IPR045851">
    <property type="entry name" value="AMP-bd_C_sf"/>
</dbReference>
<dbReference type="PANTHER" id="PTHR43201:SF5">
    <property type="entry name" value="MEDIUM-CHAIN ACYL-COA LIGASE ACSF2, MITOCHONDRIAL"/>
    <property type="match status" value="1"/>
</dbReference>
<feature type="domain" description="AMP-dependent synthetase/ligase" evidence="4">
    <location>
        <begin position="48"/>
        <end position="409"/>
    </location>
</feature>
<evidence type="ECO:0000259" key="5">
    <source>
        <dbReference type="Pfam" id="PF13193"/>
    </source>
</evidence>
<proteinExistence type="inferred from homology"/>
<comment type="caution">
    <text evidence="6">The sequence shown here is derived from an EMBL/GenBank/DDBJ whole genome shotgun (WGS) entry which is preliminary data.</text>
</comment>
<evidence type="ECO:0000256" key="2">
    <source>
        <dbReference type="ARBA" id="ARBA00022598"/>
    </source>
</evidence>
<evidence type="ECO:0000259" key="4">
    <source>
        <dbReference type="Pfam" id="PF00501"/>
    </source>
</evidence>
<keyword evidence="2 6" id="KW-0436">Ligase</keyword>
<protein>
    <submittedName>
        <fullName evidence="6">Fatty-acid--CoA ligase FadD5</fullName>
    </submittedName>
</protein>
<dbReference type="InterPro" id="IPR020845">
    <property type="entry name" value="AMP-binding_CS"/>
</dbReference>
<comment type="similarity">
    <text evidence="1">Belongs to the ATP-dependent AMP-binding enzyme family.</text>
</comment>
<dbReference type="InterPro" id="IPR025110">
    <property type="entry name" value="AMP-bd_C"/>
</dbReference>
<feature type="compositionally biased region" description="Polar residues" evidence="3">
    <location>
        <begin position="10"/>
        <end position="25"/>
    </location>
</feature>
<evidence type="ECO:0000313" key="7">
    <source>
        <dbReference type="Proteomes" id="UP001501586"/>
    </source>
</evidence>
<accession>A0ABP8EIH1</accession>
<dbReference type="InterPro" id="IPR000873">
    <property type="entry name" value="AMP-dep_synth/lig_dom"/>
</dbReference>
<evidence type="ECO:0000313" key="6">
    <source>
        <dbReference type="EMBL" id="GAA4283760.1"/>
    </source>
</evidence>
<dbReference type="Pfam" id="PF13193">
    <property type="entry name" value="AMP-binding_C"/>
    <property type="match status" value="1"/>
</dbReference>